<organism evidence="1 3">
    <name type="scientific">Mycobacteroides immunogenum</name>
    <dbReference type="NCBI Taxonomy" id="83262"/>
    <lineage>
        <taxon>Bacteria</taxon>
        <taxon>Bacillati</taxon>
        <taxon>Actinomycetota</taxon>
        <taxon>Actinomycetes</taxon>
        <taxon>Mycobacteriales</taxon>
        <taxon>Mycobacteriaceae</taxon>
        <taxon>Mycobacteroides</taxon>
    </lineage>
</organism>
<name>A0A7V8RVC8_9MYCO</name>
<dbReference type="AlphaFoldDB" id="A0A7V8RVC8"/>
<evidence type="ECO:0000313" key="3">
    <source>
        <dbReference type="Proteomes" id="UP000037843"/>
    </source>
</evidence>
<accession>A0A7V8RVC8</accession>
<protein>
    <recommendedName>
        <fullName evidence="5">DUF559 domain-containing protein</fullName>
    </recommendedName>
</protein>
<dbReference type="EMBL" id="LJFO01000012">
    <property type="protein sequence ID" value="KPG07016.1"/>
    <property type="molecule type" value="Genomic_DNA"/>
</dbReference>
<sequence>MEIEVFTLLHHVLGAGEQNVAVPSDGRMHLDMRFRQDHGPVIGVEYDGAYWHAGKEISDTRKARRVVSERVTDVVMRIREEPLTILSSEDVVVRRNESASTIATVALLHLVHMDVVDSVAAKRVADMVSASATTISEQSVTCDDCWLLDGSFRHADPDSRWNDIDRRHSTRRRPLRRGFSRHGSERGYLR</sequence>
<evidence type="ECO:0000313" key="2">
    <source>
        <dbReference type="EMBL" id="KPG25774.1"/>
    </source>
</evidence>
<dbReference type="EMBL" id="LJFS01000051">
    <property type="protein sequence ID" value="KPG25774.1"/>
    <property type="molecule type" value="Genomic_DNA"/>
</dbReference>
<dbReference type="RefSeq" id="WP_043079000.1">
    <property type="nucleotide sequence ID" value="NZ_CP011530.1"/>
</dbReference>
<gene>
    <name evidence="1" type="ORF">AN908_20750</name>
    <name evidence="2" type="ORF">AN912_26560</name>
</gene>
<keyword evidence="4" id="KW-1185">Reference proteome</keyword>
<proteinExistence type="predicted"/>
<reference evidence="3 4" key="1">
    <citation type="submission" date="2015-09" db="EMBL/GenBank/DDBJ databases">
        <title>Genome Sequences of Mycobacterium immunogenum Isolates, Recuperated from a Chloraminated Drinking Water Distribution System Simulator Subjected to Episodes of Nitrification.</title>
        <authorList>
            <person name="Gomez-Alvarez V."/>
            <person name="Revetta R.P."/>
        </authorList>
    </citation>
    <scope>NUCLEOTIDE SEQUENCE [LARGE SCALE GENOMIC DNA]</scope>
    <source>
        <strain evidence="1 3">H008</strain>
        <strain evidence="2 4">H076</strain>
    </source>
</reference>
<dbReference type="GeneID" id="45764756"/>
<comment type="caution">
    <text evidence="1">The sequence shown here is derived from an EMBL/GenBank/DDBJ whole genome shotgun (WGS) entry which is preliminary data.</text>
</comment>
<dbReference type="KEGG" id="miz:BAB75_12840"/>
<dbReference type="Proteomes" id="UP000037843">
    <property type="component" value="Unassembled WGS sequence"/>
</dbReference>
<evidence type="ECO:0000313" key="1">
    <source>
        <dbReference type="EMBL" id="KPG07016.1"/>
    </source>
</evidence>
<dbReference type="Proteomes" id="UP000037962">
    <property type="component" value="Unassembled WGS sequence"/>
</dbReference>
<evidence type="ECO:0000313" key="4">
    <source>
        <dbReference type="Proteomes" id="UP000037962"/>
    </source>
</evidence>
<evidence type="ECO:0008006" key="5">
    <source>
        <dbReference type="Google" id="ProtNLM"/>
    </source>
</evidence>